<reference evidence="2" key="1">
    <citation type="submission" date="2022-11" db="EMBL/GenBank/DDBJ databases">
        <title>Hoeflea poritis sp. nov., isolated from scleractinian coral Porites lutea.</title>
        <authorList>
            <person name="Zhang G."/>
            <person name="Wei Q."/>
            <person name="Cai L."/>
        </authorList>
    </citation>
    <scope>NUCLEOTIDE SEQUENCE</scope>
    <source>
        <strain evidence="2">E7-10</strain>
    </source>
</reference>
<gene>
    <name evidence="2" type="ORF">OOZ53_06355</name>
</gene>
<comment type="caution">
    <text evidence="2">The sequence shown here is derived from an EMBL/GenBank/DDBJ whole genome shotgun (WGS) entry which is preliminary data.</text>
</comment>
<evidence type="ECO:0000256" key="1">
    <source>
        <dbReference type="SAM" id="Phobius"/>
    </source>
</evidence>
<feature type="transmembrane region" description="Helical" evidence="1">
    <location>
        <begin position="142"/>
        <end position="165"/>
    </location>
</feature>
<keyword evidence="3" id="KW-1185">Reference proteome</keyword>
<evidence type="ECO:0000313" key="2">
    <source>
        <dbReference type="EMBL" id="MDA4844963.1"/>
    </source>
</evidence>
<evidence type="ECO:0008006" key="4">
    <source>
        <dbReference type="Google" id="ProtNLM"/>
    </source>
</evidence>
<proteinExistence type="predicted"/>
<keyword evidence="1" id="KW-1133">Transmembrane helix</keyword>
<feature type="transmembrane region" description="Helical" evidence="1">
    <location>
        <begin position="73"/>
        <end position="90"/>
    </location>
</feature>
<keyword evidence="1" id="KW-0812">Transmembrane</keyword>
<dbReference type="EMBL" id="JAPJZH010000003">
    <property type="protein sequence ID" value="MDA4844963.1"/>
    <property type="molecule type" value="Genomic_DNA"/>
</dbReference>
<protein>
    <recommendedName>
        <fullName evidence="4">SMODS and SLOG-associating 2TM effector domain-containing protein</fullName>
    </recommendedName>
</protein>
<dbReference type="Proteomes" id="UP001148313">
    <property type="component" value="Unassembled WGS sequence"/>
</dbReference>
<organism evidence="2 3">
    <name type="scientific">Hoeflea poritis</name>
    <dbReference type="NCBI Taxonomy" id="2993659"/>
    <lineage>
        <taxon>Bacteria</taxon>
        <taxon>Pseudomonadati</taxon>
        <taxon>Pseudomonadota</taxon>
        <taxon>Alphaproteobacteria</taxon>
        <taxon>Hyphomicrobiales</taxon>
        <taxon>Rhizobiaceae</taxon>
        <taxon>Hoeflea</taxon>
    </lineage>
</organism>
<name>A0ABT4VJS9_9HYPH</name>
<dbReference type="RefSeq" id="WP_271088514.1">
    <property type="nucleotide sequence ID" value="NZ_JAPJZH010000003.1"/>
</dbReference>
<accession>A0ABT4VJS9</accession>
<sequence>MNKTPIEHESQNDQINASLSDERDTALKYYFDAVQTIRHYDGERTGTHRLAVAVLGSLFAFTGSNLFSPTMLVVSSATGLLLACLFFLIAQKHASLITRERIKASVARDVLSSIGNDIIRRIDQSKTDKYQKSRLSSIRVSTLWSAMYATFVLGFMALFLFHILYGE</sequence>
<keyword evidence="1" id="KW-0472">Membrane</keyword>
<evidence type="ECO:0000313" key="3">
    <source>
        <dbReference type="Proteomes" id="UP001148313"/>
    </source>
</evidence>